<accession>A0ABS3LJG8</accession>
<keyword evidence="3" id="KW-1185">Reference proteome</keyword>
<organism evidence="2 3">
    <name type="scientific">Acetobacter suratthaniensis</name>
    <dbReference type="NCBI Taxonomy" id="1502841"/>
    <lineage>
        <taxon>Bacteria</taxon>
        <taxon>Pseudomonadati</taxon>
        <taxon>Pseudomonadota</taxon>
        <taxon>Alphaproteobacteria</taxon>
        <taxon>Acetobacterales</taxon>
        <taxon>Acetobacteraceae</taxon>
        <taxon>Acetobacter</taxon>
    </lineage>
</organism>
<dbReference type="RefSeq" id="WP_207852105.1">
    <property type="nucleotide sequence ID" value="NZ_JAFVMG010000001.1"/>
</dbReference>
<reference evidence="2 3" key="1">
    <citation type="submission" date="2021-03" db="EMBL/GenBank/DDBJ databases">
        <title>The complete genome sequence of Acetobacter suratthaniensis TBRC 1719.</title>
        <authorList>
            <person name="Charoenyingcharoen P."/>
            <person name="Yukphan P."/>
        </authorList>
    </citation>
    <scope>NUCLEOTIDE SEQUENCE [LARGE SCALE GENOMIC DNA]</scope>
    <source>
        <strain evidence="2 3">TBRC 1719</strain>
    </source>
</reference>
<proteinExistence type="predicted"/>
<name>A0ABS3LJG8_9PROT</name>
<evidence type="ECO:0000256" key="1">
    <source>
        <dbReference type="SAM" id="MobiDB-lite"/>
    </source>
</evidence>
<dbReference type="EMBL" id="JAFVMG010000001">
    <property type="protein sequence ID" value="MBO1327177.1"/>
    <property type="molecule type" value="Genomic_DNA"/>
</dbReference>
<dbReference type="Proteomes" id="UP000664399">
    <property type="component" value="Unassembled WGS sequence"/>
</dbReference>
<comment type="caution">
    <text evidence="2">The sequence shown here is derived from an EMBL/GenBank/DDBJ whole genome shotgun (WGS) entry which is preliminary data.</text>
</comment>
<gene>
    <name evidence="2" type="ORF">J2D75_01640</name>
</gene>
<protein>
    <recommendedName>
        <fullName evidence="4">Nuclease</fullName>
    </recommendedName>
</protein>
<feature type="region of interest" description="Disordered" evidence="1">
    <location>
        <begin position="199"/>
        <end position="246"/>
    </location>
</feature>
<evidence type="ECO:0000313" key="2">
    <source>
        <dbReference type="EMBL" id="MBO1327177.1"/>
    </source>
</evidence>
<evidence type="ECO:0000313" key="3">
    <source>
        <dbReference type="Proteomes" id="UP000664399"/>
    </source>
</evidence>
<evidence type="ECO:0008006" key="4">
    <source>
        <dbReference type="Google" id="ProtNLM"/>
    </source>
</evidence>
<sequence length="246" mass="24700">MNTGRPLLRWSALLPLFLSVFLFGGGEQANATPEAAGGAGVTVCLAVAALSDVRAIVVVPSGTVFEAPGRIVSRVSGKSPGRKAHAAVMGLAQALVTTETVTLTATEPCAGADAAGVVSATRGWRGPVALPAGHALTLNPAGRISGNGLETGWQEDDETLRALVQAGGLSATAHGRLPQTVRLLESVADRDDADAEAQARAAAQSATPLSADGQRQGAAVSAPGSGLDMSEGAMAADDLPSQRHAR</sequence>